<protein>
    <recommendedName>
        <fullName evidence="1">Protein kinase domain-containing protein</fullName>
    </recommendedName>
</protein>
<dbReference type="Gene3D" id="1.10.510.10">
    <property type="entry name" value="Transferase(Phosphotransferase) domain 1"/>
    <property type="match status" value="1"/>
</dbReference>
<dbReference type="GO" id="GO:0004672">
    <property type="term" value="F:protein kinase activity"/>
    <property type="evidence" value="ECO:0007669"/>
    <property type="project" value="InterPro"/>
</dbReference>
<accession>E3MKK8</accession>
<evidence type="ECO:0000313" key="2">
    <source>
        <dbReference type="EMBL" id="EFP04043.1"/>
    </source>
</evidence>
<gene>
    <name evidence="2" type="ORF">CRE_27698</name>
</gene>
<dbReference type="STRING" id="31234.E3MKK8"/>
<keyword evidence="3" id="KW-1185">Reference proteome</keyword>
<dbReference type="InParanoid" id="E3MKK8"/>
<dbReference type="HOGENOM" id="CLU_2796412_0_0_1"/>
<dbReference type="EMBL" id="DS268452">
    <property type="protein sequence ID" value="EFP04043.1"/>
    <property type="molecule type" value="Genomic_DNA"/>
</dbReference>
<name>E3MKK8_CAERE</name>
<dbReference type="SUPFAM" id="SSF56112">
    <property type="entry name" value="Protein kinase-like (PK-like)"/>
    <property type="match status" value="1"/>
</dbReference>
<reference evidence="2" key="1">
    <citation type="submission" date="2007-07" db="EMBL/GenBank/DDBJ databases">
        <title>PCAP assembly of the Caenorhabditis remanei genome.</title>
        <authorList>
            <consortium name="The Caenorhabditis remanei Sequencing Consortium"/>
            <person name="Wilson R.K."/>
        </authorList>
    </citation>
    <scope>NUCLEOTIDE SEQUENCE [LARGE SCALE GENOMIC DNA]</scope>
    <source>
        <strain evidence="2">PB4641</strain>
    </source>
</reference>
<evidence type="ECO:0000259" key="1">
    <source>
        <dbReference type="PROSITE" id="PS50011"/>
    </source>
</evidence>
<dbReference type="InterPro" id="IPR000719">
    <property type="entry name" value="Prot_kinase_dom"/>
</dbReference>
<dbReference type="InterPro" id="IPR011009">
    <property type="entry name" value="Kinase-like_dom_sf"/>
</dbReference>
<dbReference type="PROSITE" id="PS50011">
    <property type="entry name" value="PROTEIN_KINASE_DOM"/>
    <property type="match status" value="1"/>
</dbReference>
<proteinExistence type="predicted"/>
<dbReference type="AlphaFoldDB" id="E3MKK8"/>
<dbReference type="Proteomes" id="UP000008281">
    <property type="component" value="Unassembled WGS sequence"/>
</dbReference>
<feature type="domain" description="Protein kinase" evidence="1">
    <location>
        <begin position="1"/>
        <end position="68"/>
    </location>
</feature>
<organism evidence="3">
    <name type="scientific">Caenorhabditis remanei</name>
    <name type="common">Caenorhabditis vulgaris</name>
    <dbReference type="NCBI Taxonomy" id="31234"/>
    <lineage>
        <taxon>Eukaryota</taxon>
        <taxon>Metazoa</taxon>
        <taxon>Ecdysozoa</taxon>
        <taxon>Nematoda</taxon>
        <taxon>Chromadorea</taxon>
        <taxon>Rhabditida</taxon>
        <taxon>Rhabditina</taxon>
        <taxon>Rhabditomorpha</taxon>
        <taxon>Rhabditoidea</taxon>
        <taxon>Rhabditidae</taxon>
        <taxon>Peloderinae</taxon>
        <taxon>Caenorhabditis</taxon>
    </lineage>
</organism>
<sequence length="68" mass="7974">MAFEMLRKVPDDHSADIWNLEVFLYDMLVGPLPLIGNLQQEINDKIKREAIYYPQKLTAYCKAVIRSF</sequence>
<dbReference type="GO" id="GO:0005524">
    <property type="term" value="F:ATP binding"/>
    <property type="evidence" value="ECO:0007669"/>
    <property type="project" value="InterPro"/>
</dbReference>
<evidence type="ECO:0000313" key="3">
    <source>
        <dbReference type="Proteomes" id="UP000008281"/>
    </source>
</evidence>